<proteinExistence type="predicted"/>
<dbReference type="EMBL" id="GBRH01272478">
    <property type="protein sequence ID" value="JAD25417.1"/>
    <property type="molecule type" value="Transcribed_RNA"/>
</dbReference>
<accession>A0A0A8YSH5</accession>
<reference evidence="1" key="2">
    <citation type="journal article" date="2015" name="Data Brief">
        <title>Shoot transcriptome of the giant reed, Arundo donax.</title>
        <authorList>
            <person name="Barrero R.A."/>
            <person name="Guerrero F.D."/>
            <person name="Moolhuijzen P."/>
            <person name="Goolsby J.A."/>
            <person name="Tidwell J."/>
            <person name="Bellgard S.E."/>
            <person name="Bellgard M.I."/>
        </authorList>
    </citation>
    <scope>NUCLEOTIDE SEQUENCE</scope>
    <source>
        <tissue evidence="1">Shoot tissue taken approximately 20 cm above the soil surface</tissue>
    </source>
</reference>
<reference evidence="1" key="1">
    <citation type="submission" date="2014-09" db="EMBL/GenBank/DDBJ databases">
        <authorList>
            <person name="Magalhaes I.L.F."/>
            <person name="Oliveira U."/>
            <person name="Santos F.R."/>
            <person name="Vidigal T.H.D.A."/>
            <person name="Brescovit A.D."/>
            <person name="Santos A.J."/>
        </authorList>
    </citation>
    <scope>NUCLEOTIDE SEQUENCE</scope>
    <source>
        <tissue evidence="1">Shoot tissue taken approximately 20 cm above the soil surface</tissue>
    </source>
</reference>
<name>A0A0A8YSH5_ARUDO</name>
<evidence type="ECO:0000313" key="1">
    <source>
        <dbReference type="EMBL" id="JAD25417.1"/>
    </source>
</evidence>
<organism evidence="1">
    <name type="scientific">Arundo donax</name>
    <name type="common">Giant reed</name>
    <name type="synonym">Donax arundinaceus</name>
    <dbReference type="NCBI Taxonomy" id="35708"/>
    <lineage>
        <taxon>Eukaryota</taxon>
        <taxon>Viridiplantae</taxon>
        <taxon>Streptophyta</taxon>
        <taxon>Embryophyta</taxon>
        <taxon>Tracheophyta</taxon>
        <taxon>Spermatophyta</taxon>
        <taxon>Magnoliopsida</taxon>
        <taxon>Liliopsida</taxon>
        <taxon>Poales</taxon>
        <taxon>Poaceae</taxon>
        <taxon>PACMAD clade</taxon>
        <taxon>Arundinoideae</taxon>
        <taxon>Arundineae</taxon>
        <taxon>Arundo</taxon>
    </lineage>
</organism>
<dbReference type="AlphaFoldDB" id="A0A0A8YSH5"/>
<sequence length="47" mass="5605">MEIAGRRCKRHLYFFWEQEYILASKKNGMFGDRSTSYLAQKKIITTS</sequence>
<protein>
    <submittedName>
        <fullName evidence="1">Uncharacterized protein</fullName>
    </submittedName>
</protein>